<keyword evidence="1" id="KW-0812">Transmembrane</keyword>
<keyword evidence="2" id="KW-0732">Signal</keyword>
<dbReference type="EMBL" id="CP009455">
    <property type="protein sequence ID" value="AIR88823.1"/>
    <property type="molecule type" value="Genomic_DNA"/>
</dbReference>
<feature type="chain" id="PRO_5026269779" description="Cellulose synthase regulatory subunit" evidence="2">
    <location>
        <begin position="26"/>
        <end position="731"/>
    </location>
</feature>
<organism evidence="3 4">
    <name type="scientific">Pseudomonas cremoricolorata</name>
    <dbReference type="NCBI Taxonomy" id="157783"/>
    <lineage>
        <taxon>Bacteria</taxon>
        <taxon>Pseudomonadati</taxon>
        <taxon>Pseudomonadota</taxon>
        <taxon>Gammaproteobacteria</taxon>
        <taxon>Pseudomonadales</taxon>
        <taxon>Pseudomonadaceae</taxon>
        <taxon>Pseudomonas</taxon>
    </lineage>
</organism>
<evidence type="ECO:0000313" key="4">
    <source>
        <dbReference type="Proteomes" id="UP000029493"/>
    </source>
</evidence>
<protein>
    <recommendedName>
        <fullName evidence="5">Cellulose synthase regulatory subunit</fullName>
    </recommendedName>
</protein>
<dbReference type="STRING" id="157783.LK03_05865"/>
<reference evidence="3 4" key="1">
    <citation type="submission" date="2014-09" db="EMBL/GenBank/DDBJ databases">
        <authorList>
            <person name="Chan K.-G."/>
        </authorList>
    </citation>
    <scope>NUCLEOTIDE SEQUENCE [LARGE SCALE GENOMIC DNA]</scope>
    <source>
        <strain evidence="3 4">ND07</strain>
    </source>
</reference>
<proteinExistence type="predicted"/>
<dbReference type="KEGG" id="psw:LK03_05865"/>
<dbReference type="AlphaFoldDB" id="A0A089YAH3"/>
<dbReference type="RefSeq" id="WP_038411479.1">
    <property type="nucleotide sequence ID" value="NZ_CP009455.1"/>
</dbReference>
<keyword evidence="1" id="KW-0472">Membrane</keyword>
<gene>
    <name evidence="3" type="ORF">LK03_05865</name>
</gene>
<keyword evidence="1" id="KW-1133">Transmembrane helix</keyword>
<dbReference type="Proteomes" id="UP000029493">
    <property type="component" value="Chromosome"/>
</dbReference>
<accession>A0A089YAH3</accession>
<dbReference type="eggNOG" id="ENOG502Z7K2">
    <property type="taxonomic scope" value="Bacteria"/>
</dbReference>
<keyword evidence="4" id="KW-1185">Reference proteome</keyword>
<feature type="signal peptide" evidence="2">
    <location>
        <begin position="1"/>
        <end position="25"/>
    </location>
</feature>
<dbReference type="Gene3D" id="2.60.120.260">
    <property type="entry name" value="Galactose-binding domain-like"/>
    <property type="match status" value="1"/>
</dbReference>
<evidence type="ECO:0008006" key="5">
    <source>
        <dbReference type="Google" id="ProtNLM"/>
    </source>
</evidence>
<sequence>MSHTPSRFQLAILGAVFLASPIAWANPPASSPVSSALLTLAGEDWVSRSISLKDLGIANPIVLDQADNRQSFFLPVPRTVAISDAQLELNGQFIRGEELPATFRVGLDGQPRIAERVTRGEGDVNRKLPVDTGQHMSGFVRLSVDWSSPVSEEFCSPPRPTANILTLSPQTRLTYRFSLASLKTLSDAWSILPPDPVILVAAGPLARESFDSAWRVGVALERNARRSKVQALPQVGDKVSLPTLDIPAALSNVPAFAALRSGSEHTLANAAELGALLMLDTPATRADLAIADSELVKQLNTAFDALGQQLSNDPAAAAVLQQWRKQRASLANAPLGSQQVQLLSLGRQALIGVAADAGAKAAGVFDPQWRNVLVSPTAEVKEADTALRNAHDHLRLSTLGGDFGVFDVVSRGEWTATFPLSAVSVNGRMPGEFNLDVAAAPGASITKPVASIIWNNVLLNAAQLDADGTRERLSARIPGYALGVTNTVQVRFQRQPVSPNCAEVPQAYPVNVLPSSYLTSAKAEPDGTFLGLLPLLAGSPQVIVDANALNNPVAPLGKLIRLANAAALSPLKAELVLHEGDGEVSPNQAFLAMDVKVAGAKPILGVAEVERLQAQGNDRLALDLQGPQPLGTLSVVDSGAQHGILWSTLGNPQMVPADPFLLTKGNAVVIGEQGPLTWVDTTDPELDLTGTPFHQWRKQLVWALPTLAGIVLVLLLLGILARRMRNKNKGH</sequence>
<dbReference type="OrthoDB" id="7315676at2"/>
<feature type="transmembrane region" description="Helical" evidence="1">
    <location>
        <begin position="700"/>
        <end position="721"/>
    </location>
</feature>
<name>A0A089YAH3_9PSED</name>
<evidence type="ECO:0000313" key="3">
    <source>
        <dbReference type="EMBL" id="AIR88823.1"/>
    </source>
</evidence>
<evidence type="ECO:0000256" key="2">
    <source>
        <dbReference type="SAM" id="SignalP"/>
    </source>
</evidence>
<evidence type="ECO:0000256" key="1">
    <source>
        <dbReference type="SAM" id="Phobius"/>
    </source>
</evidence>